<dbReference type="WBParaSite" id="PS1159_v2.g13905.t1">
    <property type="protein sequence ID" value="PS1159_v2.g13905.t1"/>
    <property type="gene ID" value="PS1159_v2.g13905"/>
</dbReference>
<organism evidence="1 2">
    <name type="scientific">Panagrolaimus sp. PS1159</name>
    <dbReference type="NCBI Taxonomy" id="55785"/>
    <lineage>
        <taxon>Eukaryota</taxon>
        <taxon>Metazoa</taxon>
        <taxon>Ecdysozoa</taxon>
        <taxon>Nematoda</taxon>
        <taxon>Chromadorea</taxon>
        <taxon>Rhabditida</taxon>
        <taxon>Tylenchina</taxon>
        <taxon>Panagrolaimomorpha</taxon>
        <taxon>Panagrolaimoidea</taxon>
        <taxon>Panagrolaimidae</taxon>
        <taxon>Panagrolaimus</taxon>
    </lineage>
</organism>
<protein>
    <submittedName>
        <fullName evidence="2">Uncharacterized protein</fullName>
    </submittedName>
</protein>
<reference evidence="2" key="1">
    <citation type="submission" date="2022-11" db="UniProtKB">
        <authorList>
            <consortium name="WormBaseParasite"/>
        </authorList>
    </citation>
    <scope>IDENTIFICATION</scope>
</reference>
<evidence type="ECO:0000313" key="2">
    <source>
        <dbReference type="WBParaSite" id="PS1159_v2.g13905.t1"/>
    </source>
</evidence>
<proteinExistence type="predicted"/>
<evidence type="ECO:0000313" key="1">
    <source>
        <dbReference type="Proteomes" id="UP000887580"/>
    </source>
</evidence>
<dbReference type="Proteomes" id="UP000887580">
    <property type="component" value="Unplaced"/>
</dbReference>
<sequence length="85" mass="9331">MQAITPLLICLFPILVTVTMVFLRANVGGIGLVLSIFYSLIPIGNSLVTIIAVKSYRRAVMSFFKCFRKTNQVFSSTGGTFVHSN</sequence>
<accession>A0AC35F4U0</accession>
<name>A0AC35F4U0_9BILA</name>